<dbReference type="AlphaFoldDB" id="A0A183GD73"/>
<protein>
    <submittedName>
        <fullName evidence="3">MCM_N domain-containing protein</fullName>
    </submittedName>
</protein>
<reference evidence="3" key="2">
    <citation type="submission" date="2019-09" db="UniProtKB">
        <authorList>
            <consortium name="WormBaseParasite"/>
        </authorList>
    </citation>
    <scope>IDENTIFICATION</scope>
</reference>
<evidence type="ECO:0000313" key="2">
    <source>
        <dbReference type="Proteomes" id="UP000050761"/>
    </source>
</evidence>
<accession>A0A183GD73</accession>
<dbReference type="Proteomes" id="UP000050761">
    <property type="component" value="Unassembled WGS sequence"/>
</dbReference>
<dbReference type="EMBL" id="UZAH01031930">
    <property type="protein sequence ID" value="VDP18632.1"/>
    <property type="molecule type" value="Genomic_DNA"/>
</dbReference>
<keyword evidence="2" id="KW-1185">Reference proteome</keyword>
<proteinExistence type="predicted"/>
<accession>A0A3P8AVW6</accession>
<organism evidence="2 3">
    <name type="scientific">Heligmosomoides polygyrus</name>
    <name type="common">Parasitic roundworm</name>
    <dbReference type="NCBI Taxonomy" id="6339"/>
    <lineage>
        <taxon>Eukaryota</taxon>
        <taxon>Metazoa</taxon>
        <taxon>Ecdysozoa</taxon>
        <taxon>Nematoda</taxon>
        <taxon>Chromadorea</taxon>
        <taxon>Rhabditida</taxon>
        <taxon>Rhabditina</taxon>
        <taxon>Rhabditomorpha</taxon>
        <taxon>Strongyloidea</taxon>
        <taxon>Heligmosomidae</taxon>
        <taxon>Heligmosomoides</taxon>
    </lineage>
</organism>
<reference evidence="1 2" key="1">
    <citation type="submission" date="2018-11" db="EMBL/GenBank/DDBJ databases">
        <authorList>
            <consortium name="Pathogen Informatics"/>
        </authorList>
    </citation>
    <scope>NUCLEOTIDE SEQUENCE [LARGE SCALE GENOMIC DNA]</scope>
</reference>
<dbReference type="WBParaSite" id="HPBE_0002017601-mRNA-1">
    <property type="protein sequence ID" value="HPBE_0002017601-mRNA-1"/>
    <property type="gene ID" value="HPBE_0002017601"/>
</dbReference>
<gene>
    <name evidence="1" type="ORF">HPBE_LOCUS20175</name>
</gene>
<evidence type="ECO:0000313" key="1">
    <source>
        <dbReference type="EMBL" id="VDP18632.1"/>
    </source>
</evidence>
<name>A0A183GD73_HELPZ</name>
<evidence type="ECO:0000313" key="3">
    <source>
        <dbReference type="WBParaSite" id="HPBE_0002017601-mRNA-1"/>
    </source>
</evidence>
<sequence length="140" mass="16214">MSPRNYPGFANSVVVPEPNIQTVEINKRDEPDLPEKVSEGRNLDELSQNFVLLQAACGSSEVPVMEDDVIRPYFAQFLYPAEGCERVVDEFRAYLSEIYTRFVRERQSDTLQEFMGTMYVLHARFLFLLDVCLNKRSQTH</sequence>